<dbReference type="InterPro" id="IPR013783">
    <property type="entry name" value="Ig-like_fold"/>
</dbReference>
<dbReference type="GO" id="GO:0005975">
    <property type="term" value="P:carbohydrate metabolic process"/>
    <property type="evidence" value="ECO:0007669"/>
    <property type="project" value="InterPro"/>
</dbReference>
<keyword evidence="4" id="KW-0378">Hydrolase</keyword>
<dbReference type="Gene3D" id="3.20.20.80">
    <property type="entry name" value="Glycosidases"/>
    <property type="match status" value="1"/>
</dbReference>
<reference evidence="12" key="1">
    <citation type="submission" date="2016-10" db="EMBL/GenBank/DDBJ databases">
        <authorList>
            <person name="Varghese N."/>
            <person name="Submissions S."/>
        </authorList>
    </citation>
    <scope>NUCLEOTIDE SEQUENCE [LARGE SCALE GENOMIC DNA]</scope>
    <source>
        <strain evidence="12">DSM 3695</strain>
    </source>
</reference>
<evidence type="ECO:0000256" key="4">
    <source>
        <dbReference type="ARBA" id="ARBA00022801"/>
    </source>
</evidence>
<gene>
    <name evidence="11" type="ORF">SAMN04488122_6586</name>
</gene>
<evidence type="ECO:0000256" key="6">
    <source>
        <dbReference type="ARBA" id="ARBA00030512"/>
    </source>
</evidence>
<dbReference type="SUPFAM" id="SSF51445">
    <property type="entry name" value="(Trans)glycosidases"/>
    <property type="match status" value="1"/>
</dbReference>
<feature type="active site" description="Proton donor" evidence="8">
    <location>
        <position position="530"/>
    </location>
</feature>
<keyword evidence="12" id="KW-1185">Reference proteome</keyword>
<dbReference type="Pfam" id="PF00728">
    <property type="entry name" value="Glyco_hydro_20"/>
    <property type="match status" value="1"/>
</dbReference>
<proteinExistence type="inferred from homology"/>
<dbReference type="PRINTS" id="PR00738">
    <property type="entry name" value="GLHYDRLASE20"/>
</dbReference>
<sequence length="872" mass="96727">MKRYNYLGKLVATGLLLFSTVAALQAQQTTPYDAARLKTSWEVVENHYQGQDNFLSAFTFVNTANKPFPTKGWQLYFNFIRMVTPGELPGHVNVEHINGDLYRLTPADGFAGIAPGDSLRLGMTGDAWAVNFTDAPAGLYLVWDGQLEKGFAIKDYSIRPSTTAKQLMRYPGDKTAVITPTDIFKQNAAVKDIPVAQLPLVFPTPKSYEATGKDLVITDLPVLTIAPQLAASGTIINEELQQLLGKRKQGTWKITLTYDSTLAVKSPEGYALQVAAEGITISAGTNAGAFYAIQSLKTLVPPTALAGVQKSITIPGVRVTDEPRFGYRAFMIDVARNFHNKRDMLRIIDLMALYKLNVLHFHFSDDEGWRLEIPSLPELTAVGAKRGHSSDWKNMLPPSYGSGPDTTNAAGTGYFTRNDFIEILRYATARHIRVLPEIETPGHARAAVKAMESRYYRLKAAGRDQEANEYLLTDFQDKSVYHSVQYWNDNVMNVALPSTYRFLDKVLEEIQSMYKDAGAPLTAVHMGGDEVPGGVFEKSPACIALMQQDKSITHVNDLWYYYYRKVNELLKARGLTVAGWEEAGMRKTNIGGEAQSIPNPDFVNDKFQLNVWNNVIGGGQEDLSYRLANAGYKVILSGVSNFYFDMAYMKSFDEPGFYWGGFVDVDKPFYFIPFDYYKNSKVDGRGNPVTPELFVGKDRLTGFGASNIPGIQGLLWSETVINSDRMEYMMLPKLLGLAERAWAQDPEWATEKDPAKADALYAQAWSVFSNVMGKREMPRLDYFGGGFNWRIPTAGAKVDNGVVSANVQMPGLVIRYTTNGEEPTLKSPVYTTPVAAGGKTVKLKVFSAKGRSSRTTTVKVPVADTQMKNNKL</sequence>
<dbReference type="SUPFAM" id="SSF49384">
    <property type="entry name" value="Carbohydrate-binding domain"/>
    <property type="match status" value="1"/>
</dbReference>
<dbReference type="Gene3D" id="3.30.379.10">
    <property type="entry name" value="Chitobiase/beta-hexosaminidase domain 2-like"/>
    <property type="match status" value="1"/>
</dbReference>
<dbReference type="SUPFAM" id="SSF55545">
    <property type="entry name" value="beta-N-acetylhexosaminidase-like domain"/>
    <property type="match status" value="1"/>
</dbReference>
<organism evidence="11 12">
    <name type="scientific">Chitinophaga arvensicola</name>
    <dbReference type="NCBI Taxonomy" id="29529"/>
    <lineage>
        <taxon>Bacteria</taxon>
        <taxon>Pseudomonadati</taxon>
        <taxon>Bacteroidota</taxon>
        <taxon>Chitinophagia</taxon>
        <taxon>Chitinophagales</taxon>
        <taxon>Chitinophagaceae</taxon>
        <taxon>Chitinophaga</taxon>
    </lineage>
</organism>
<dbReference type="GO" id="GO:0030247">
    <property type="term" value="F:polysaccharide binding"/>
    <property type="evidence" value="ECO:0007669"/>
    <property type="project" value="InterPro"/>
</dbReference>
<protein>
    <recommendedName>
        <fullName evidence="3">beta-N-acetylhexosaminidase</fullName>
        <ecNumber evidence="3">3.2.1.52</ecNumber>
    </recommendedName>
    <alternativeName>
        <fullName evidence="6">Beta-N-acetylhexosaminidase</fullName>
    </alternativeName>
    <alternativeName>
        <fullName evidence="7">N-acetyl-beta-glucosaminidase</fullName>
    </alternativeName>
</protein>
<dbReference type="InterPro" id="IPR012291">
    <property type="entry name" value="CBM2_carb-bd_dom_sf"/>
</dbReference>
<dbReference type="InterPro" id="IPR015882">
    <property type="entry name" value="HEX_bac_N"/>
</dbReference>
<dbReference type="InterPro" id="IPR029018">
    <property type="entry name" value="Hex-like_dom2"/>
</dbReference>
<dbReference type="EC" id="3.2.1.52" evidence="3"/>
<evidence type="ECO:0000256" key="7">
    <source>
        <dbReference type="ARBA" id="ARBA00033000"/>
    </source>
</evidence>
<dbReference type="Proteomes" id="UP000199310">
    <property type="component" value="Unassembled WGS sequence"/>
</dbReference>
<accession>A0A1I0SDJ3</accession>
<feature type="chain" id="PRO_5011531893" description="beta-N-acetylhexosaminidase" evidence="9">
    <location>
        <begin position="27"/>
        <end position="872"/>
    </location>
</feature>
<dbReference type="Gene3D" id="2.60.40.290">
    <property type="match status" value="1"/>
</dbReference>
<dbReference type="EMBL" id="FOJG01000002">
    <property type="protein sequence ID" value="SEW56186.1"/>
    <property type="molecule type" value="Genomic_DNA"/>
</dbReference>
<dbReference type="STRING" id="29529.SAMN04488122_6586"/>
<dbReference type="InterPro" id="IPR004867">
    <property type="entry name" value="CHB_C_dom"/>
</dbReference>
<evidence type="ECO:0000256" key="8">
    <source>
        <dbReference type="PIRSR" id="PIRSR625705-1"/>
    </source>
</evidence>
<dbReference type="SMART" id="SM01081">
    <property type="entry name" value="CHB_HEX"/>
    <property type="match status" value="1"/>
</dbReference>
<feature type="signal peptide" evidence="9">
    <location>
        <begin position="1"/>
        <end position="26"/>
    </location>
</feature>
<dbReference type="GO" id="GO:0016020">
    <property type="term" value="C:membrane"/>
    <property type="evidence" value="ECO:0007669"/>
    <property type="project" value="TreeGrafter"/>
</dbReference>
<comment type="similarity">
    <text evidence="2">Belongs to the glycosyl hydrolase 20 family.</text>
</comment>
<dbReference type="InterPro" id="IPR004866">
    <property type="entry name" value="CHB/HEX_N_dom"/>
</dbReference>
<dbReference type="InterPro" id="IPR015883">
    <property type="entry name" value="Glyco_hydro_20_cat"/>
</dbReference>
<dbReference type="RefSeq" id="WP_089903587.1">
    <property type="nucleotide sequence ID" value="NZ_FOJG01000002.1"/>
</dbReference>
<evidence type="ECO:0000259" key="10">
    <source>
        <dbReference type="SMART" id="SM01081"/>
    </source>
</evidence>
<dbReference type="OrthoDB" id="726159at2"/>
<dbReference type="CDD" id="cd02847">
    <property type="entry name" value="E_set_Chitobiase_C"/>
    <property type="match status" value="1"/>
</dbReference>
<feature type="domain" description="Chitobiase/beta-hexosaminidases N-terminal" evidence="10">
    <location>
        <begin position="35"/>
        <end position="182"/>
    </location>
</feature>
<dbReference type="PANTHER" id="PTHR22600:SF57">
    <property type="entry name" value="BETA-N-ACETYLHEXOSAMINIDASE"/>
    <property type="match status" value="1"/>
</dbReference>
<dbReference type="GO" id="GO:0030203">
    <property type="term" value="P:glycosaminoglycan metabolic process"/>
    <property type="evidence" value="ECO:0007669"/>
    <property type="project" value="TreeGrafter"/>
</dbReference>
<dbReference type="AlphaFoldDB" id="A0A1I0SDJ3"/>
<dbReference type="Pfam" id="PF03174">
    <property type="entry name" value="CHB_HEX_C"/>
    <property type="match status" value="1"/>
</dbReference>
<evidence type="ECO:0000256" key="9">
    <source>
        <dbReference type="SAM" id="SignalP"/>
    </source>
</evidence>
<dbReference type="GO" id="GO:0004563">
    <property type="term" value="F:beta-N-acetylhexosaminidase activity"/>
    <property type="evidence" value="ECO:0007669"/>
    <property type="project" value="UniProtKB-EC"/>
</dbReference>
<dbReference type="InterPro" id="IPR014756">
    <property type="entry name" value="Ig_E-set"/>
</dbReference>
<evidence type="ECO:0000256" key="2">
    <source>
        <dbReference type="ARBA" id="ARBA00006285"/>
    </source>
</evidence>
<dbReference type="InterPro" id="IPR008965">
    <property type="entry name" value="CBM2/CBM3_carb-bd_dom_sf"/>
</dbReference>
<comment type="catalytic activity">
    <reaction evidence="1">
        <text>Hydrolysis of terminal non-reducing N-acetyl-D-hexosamine residues in N-acetyl-beta-D-hexosaminides.</text>
        <dbReference type="EC" id="3.2.1.52"/>
    </reaction>
</comment>
<evidence type="ECO:0000256" key="5">
    <source>
        <dbReference type="ARBA" id="ARBA00023295"/>
    </source>
</evidence>
<dbReference type="PANTHER" id="PTHR22600">
    <property type="entry name" value="BETA-HEXOSAMINIDASE"/>
    <property type="match status" value="1"/>
</dbReference>
<dbReference type="Gene3D" id="2.60.40.10">
    <property type="entry name" value="Immunoglobulins"/>
    <property type="match status" value="1"/>
</dbReference>
<keyword evidence="9" id="KW-0732">Signal</keyword>
<dbReference type="SUPFAM" id="SSF81296">
    <property type="entry name" value="E set domains"/>
    <property type="match status" value="1"/>
</dbReference>
<name>A0A1I0SDJ3_9BACT</name>
<evidence type="ECO:0000256" key="1">
    <source>
        <dbReference type="ARBA" id="ARBA00001231"/>
    </source>
</evidence>
<evidence type="ECO:0000313" key="11">
    <source>
        <dbReference type="EMBL" id="SEW56186.1"/>
    </source>
</evidence>
<dbReference type="InterPro" id="IPR025705">
    <property type="entry name" value="Beta_hexosaminidase_sua/sub"/>
</dbReference>
<dbReference type="Pfam" id="PF02838">
    <property type="entry name" value="Glyco_hydro_20b"/>
    <property type="match status" value="1"/>
</dbReference>
<evidence type="ECO:0000256" key="3">
    <source>
        <dbReference type="ARBA" id="ARBA00012663"/>
    </source>
</evidence>
<keyword evidence="5" id="KW-0326">Glycosidase</keyword>
<dbReference type="Pfam" id="PF03173">
    <property type="entry name" value="CHB_HEX"/>
    <property type="match status" value="1"/>
</dbReference>
<evidence type="ECO:0000313" key="12">
    <source>
        <dbReference type="Proteomes" id="UP000199310"/>
    </source>
</evidence>
<dbReference type="InterPro" id="IPR017853">
    <property type="entry name" value="GH"/>
</dbReference>